<reference evidence="1" key="1">
    <citation type="submission" date="2022-07" db="EMBL/GenBank/DDBJ databases">
        <title>Genome Sequence of Phlebia brevispora.</title>
        <authorList>
            <person name="Buettner E."/>
        </authorList>
    </citation>
    <scope>NUCLEOTIDE SEQUENCE</scope>
    <source>
        <strain evidence="1">MPL23</strain>
    </source>
</reference>
<protein>
    <submittedName>
        <fullName evidence="1">Uncharacterized protein</fullName>
    </submittedName>
</protein>
<evidence type="ECO:0000313" key="2">
    <source>
        <dbReference type="Proteomes" id="UP001148662"/>
    </source>
</evidence>
<dbReference type="EMBL" id="JANHOG010002427">
    <property type="protein sequence ID" value="KAJ3523538.1"/>
    <property type="molecule type" value="Genomic_DNA"/>
</dbReference>
<keyword evidence="2" id="KW-1185">Reference proteome</keyword>
<sequence>MLRNVRRNAALKADQYTPQADPWVTIENTLRGRDEDKVHDCKEDMDTLLVFAGLYSAVLTSFLVQSYQNLQENYQQTAVGLLRQLSSQTSSYRLNEGYLNSTASALPSQTPFQAEPTDVRVNVCWFASLILSLSTASFGILVKQWLREYLAIDRTVPEERIRTLHFRARGLEQWKLFKIAAALPLVLQLSLALFFVGLCYFTSEIHPSLRTTSLTLVSGWALLVVFTFLAPLVSARCPYKTTFLRSAYRHARTHIRNTLVTRIIPFVRWSSTALHERSLLAYKGVRQLCTDTTTRLHEAFEAFADVLRTSRNIGDKSIIGCLLTLPPRSVPPIVMHAFREHTLAEDATIVEEDAARTTEQNDLIIFRDVDSILRDDNLLLIMREALQRKPRSPEEILKFVASIVRGRLGIPQGHNVDSIDLLTRCRELAPRTSFALREILGDVLQRDDISFYVAHQMVPFLVLLTPEGIPVLEGRGALLHVPLSDPQLVSDSLIYPDKTTDDWQKHVFHTTKEVYKLLGPEALRRVVHNTYVDNNGQDLTLERNTYDRLLAQVGRSPGHFETWYPVPPNALRALVSLAMSIFQDIVDEMTTWSQLDESKVRYAKELLKFFFGTIPVLFKPVMPASTAWRTLRRDLIVNMMCSVFKKPLTLLPTLLECLDVHRGLLSELNSFGEAVLLNDAADVASQTLPAHGKTCALSSFATFLQAKRNLPFPLTVYKALLIYSICLRLCRGCKDHALHRRISSLMIEHLKKARCMPISSPSSLSSVDDLPREVDSVTSLAFGILSLIDADHQDGLPPADTPMSHHIVSPFDGPARDYVAMENAHYYRWRESFDVNDRLPLSLEYATTALRDHGRRAYRFGVSGA</sequence>
<dbReference type="Proteomes" id="UP001148662">
    <property type="component" value="Unassembled WGS sequence"/>
</dbReference>
<gene>
    <name evidence="1" type="ORF">NM688_g8712</name>
</gene>
<evidence type="ECO:0000313" key="1">
    <source>
        <dbReference type="EMBL" id="KAJ3523538.1"/>
    </source>
</evidence>
<organism evidence="1 2">
    <name type="scientific">Phlebia brevispora</name>
    <dbReference type="NCBI Taxonomy" id="194682"/>
    <lineage>
        <taxon>Eukaryota</taxon>
        <taxon>Fungi</taxon>
        <taxon>Dikarya</taxon>
        <taxon>Basidiomycota</taxon>
        <taxon>Agaricomycotina</taxon>
        <taxon>Agaricomycetes</taxon>
        <taxon>Polyporales</taxon>
        <taxon>Meruliaceae</taxon>
        <taxon>Phlebia</taxon>
    </lineage>
</organism>
<name>A0ACC1RT39_9APHY</name>
<accession>A0ACC1RT39</accession>
<comment type="caution">
    <text evidence="1">The sequence shown here is derived from an EMBL/GenBank/DDBJ whole genome shotgun (WGS) entry which is preliminary data.</text>
</comment>
<proteinExistence type="predicted"/>